<dbReference type="InterPro" id="IPR028888">
    <property type="entry name" value="MOCS2B_euk"/>
</dbReference>
<evidence type="ECO:0000256" key="2">
    <source>
        <dbReference type="ARBA" id="ARBA00022679"/>
    </source>
</evidence>
<organism evidence="5 6">
    <name type="scientific">Lepidopterella palustris CBS 459.81</name>
    <dbReference type="NCBI Taxonomy" id="1314670"/>
    <lineage>
        <taxon>Eukaryota</taxon>
        <taxon>Fungi</taxon>
        <taxon>Dikarya</taxon>
        <taxon>Ascomycota</taxon>
        <taxon>Pezizomycotina</taxon>
        <taxon>Dothideomycetes</taxon>
        <taxon>Pleosporomycetidae</taxon>
        <taxon>Mytilinidiales</taxon>
        <taxon>Argynnaceae</taxon>
        <taxon>Lepidopterella</taxon>
    </lineage>
</organism>
<protein>
    <recommendedName>
        <fullName evidence="4">Molybdopterin synthase catalytic subunit</fullName>
        <ecNumber evidence="4">2.8.1.12</ecNumber>
    </recommendedName>
    <alternativeName>
        <fullName evidence="4">Common component for nitrate reductase and xanthine dehydrogenase protein H</fullName>
    </alternativeName>
    <alternativeName>
        <fullName evidence="4">Molybdenum cofactor synthesis protein 2 large subunit</fullName>
    </alternativeName>
    <alternativeName>
        <fullName evidence="4">Molybdenum cofactor synthesis protein 2B</fullName>
        <shortName evidence="4">MOCS2B</shortName>
    </alternativeName>
</protein>
<comment type="catalytic activity">
    <reaction evidence="4">
        <text>2 [molybdopterin-synthase sulfur-carrier protein]-C-terminal-Gly-aminoethanethioate + cyclic pyranopterin phosphate + H2O = molybdopterin + 2 [molybdopterin-synthase sulfur-carrier protein]-C-terminal Gly-Gly + 2 H(+)</text>
        <dbReference type="Rhea" id="RHEA:26333"/>
        <dbReference type="Rhea" id="RHEA-COMP:12202"/>
        <dbReference type="Rhea" id="RHEA-COMP:19907"/>
        <dbReference type="ChEBI" id="CHEBI:15377"/>
        <dbReference type="ChEBI" id="CHEBI:15378"/>
        <dbReference type="ChEBI" id="CHEBI:58698"/>
        <dbReference type="ChEBI" id="CHEBI:59648"/>
        <dbReference type="ChEBI" id="CHEBI:90778"/>
        <dbReference type="ChEBI" id="CHEBI:232372"/>
        <dbReference type="EC" id="2.8.1.12"/>
    </reaction>
</comment>
<dbReference type="GO" id="GO:0006777">
    <property type="term" value="P:Mo-molybdopterin cofactor biosynthetic process"/>
    <property type="evidence" value="ECO:0007669"/>
    <property type="project" value="UniProtKB-UniRule"/>
</dbReference>
<name>A0A8E2DYH6_9PEZI</name>
<dbReference type="AlphaFoldDB" id="A0A8E2DYH6"/>
<dbReference type="HAMAP" id="MF_03052">
    <property type="entry name" value="MOC2B"/>
    <property type="match status" value="1"/>
</dbReference>
<comment type="function">
    <text evidence="4">Catalytic subunit of the molybdopterin synthase complex, a complex that catalyzes the conversion of precursor Z into molybdopterin. Acts by mediating the incorporation of 2 sulfur atoms from thiocarboxylated MOCS2A into precursor Z to generate a dithiolene group.</text>
</comment>
<dbReference type="EMBL" id="KV745633">
    <property type="protein sequence ID" value="OCK73856.1"/>
    <property type="molecule type" value="Genomic_DNA"/>
</dbReference>
<accession>A0A8E2DYH6</accession>
<dbReference type="GO" id="GO:1990140">
    <property type="term" value="C:molybdopterin synthase complex"/>
    <property type="evidence" value="ECO:0007669"/>
    <property type="project" value="UniProtKB-UniRule"/>
</dbReference>
<gene>
    <name evidence="4" type="primary">cnxH</name>
    <name evidence="5" type="ORF">K432DRAFT_420567</name>
</gene>
<feature type="binding site" evidence="4">
    <location>
        <begin position="144"/>
        <end position="146"/>
    </location>
    <ligand>
        <name>substrate</name>
    </ligand>
</feature>
<dbReference type="PANTHER" id="PTHR23404">
    <property type="entry name" value="MOLYBDOPTERIN SYNTHASE RELATED"/>
    <property type="match status" value="1"/>
</dbReference>
<sequence length="184" mass="20040">MATTAPSEPTPPSEPMIRTEPHIYVELTYSPLDTAATIARAKSPEAGAVVLFLGTTRNTFASLPVLGLTYQSYVPLALSTLLSIARSILSTHSLTSISITHRLGEVPIGEESIAIAVSAPHRQAAWRGGEEALEMTKERAEIWKLERFDGGEGVWRANRDGVMGVRVGEGDDREKRRGSYHLQD</sequence>
<keyword evidence="3 4" id="KW-0501">Molybdenum cofactor biosynthesis</keyword>
<dbReference type="InterPro" id="IPR036563">
    <property type="entry name" value="MoaE_sf"/>
</dbReference>
<feature type="binding site" evidence="4">
    <location>
        <position position="137"/>
    </location>
    <ligand>
        <name>substrate</name>
    </ligand>
</feature>
<dbReference type="Proteomes" id="UP000250266">
    <property type="component" value="Unassembled WGS sequence"/>
</dbReference>
<evidence type="ECO:0000256" key="3">
    <source>
        <dbReference type="ARBA" id="ARBA00023150"/>
    </source>
</evidence>
<feature type="binding site" evidence="4">
    <location>
        <begin position="121"/>
        <end position="122"/>
    </location>
    <ligand>
        <name>substrate</name>
    </ligand>
</feature>
<comment type="subcellular location">
    <subcellularLocation>
        <location evidence="4">Cytoplasm</location>
    </subcellularLocation>
</comment>
<proteinExistence type="inferred from homology"/>
<reference evidence="5 6" key="1">
    <citation type="journal article" date="2016" name="Nat. Commun.">
        <title>Ectomycorrhizal ecology is imprinted in the genome of the dominant symbiotic fungus Cenococcum geophilum.</title>
        <authorList>
            <consortium name="DOE Joint Genome Institute"/>
            <person name="Peter M."/>
            <person name="Kohler A."/>
            <person name="Ohm R.A."/>
            <person name="Kuo A."/>
            <person name="Krutzmann J."/>
            <person name="Morin E."/>
            <person name="Arend M."/>
            <person name="Barry K.W."/>
            <person name="Binder M."/>
            <person name="Choi C."/>
            <person name="Clum A."/>
            <person name="Copeland A."/>
            <person name="Grisel N."/>
            <person name="Haridas S."/>
            <person name="Kipfer T."/>
            <person name="LaButti K."/>
            <person name="Lindquist E."/>
            <person name="Lipzen A."/>
            <person name="Maire R."/>
            <person name="Meier B."/>
            <person name="Mihaltcheva S."/>
            <person name="Molinier V."/>
            <person name="Murat C."/>
            <person name="Poggeler S."/>
            <person name="Quandt C.A."/>
            <person name="Sperisen C."/>
            <person name="Tritt A."/>
            <person name="Tisserant E."/>
            <person name="Crous P.W."/>
            <person name="Henrissat B."/>
            <person name="Nehls U."/>
            <person name="Egli S."/>
            <person name="Spatafora J.W."/>
            <person name="Grigoriev I.V."/>
            <person name="Martin F.M."/>
        </authorList>
    </citation>
    <scope>NUCLEOTIDE SEQUENCE [LARGE SCALE GENOMIC DNA]</scope>
    <source>
        <strain evidence="5 6">CBS 459.81</strain>
    </source>
</reference>
<evidence type="ECO:0000256" key="1">
    <source>
        <dbReference type="ARBA" id="ARBA00022490"/>
    </source>
</evidence>
<comment type="subunit">
    <text evidence="4">Heterotetramer; composed of 2 small (MOCS2A) and 2 large (MOCS2B) subunits.</text>
</comment>
<evidence type="ECO:0000313" key="6">
    <source>
        <dbReference type="Proteomes" id="UP000250266"/>
    </source>
</evidence>
<keyword evidence="6" id="KW-1185">Reference proteome</keyword>
<comment type="pathway">
    <text evidence="4">Cofactor biosynthesis; molybdopterin biosynthesis.</text>
</comment>
<dbReference type="EC" id="2.8.1.12" evidence="4"/>
<dbReference type="InterPro" id="IPR003448">
    <property type="entry name" value="Mopterin_biosynth_MoaE"/>
</dbReference>
<dbReference type="Gene3D" id="3.90.1170.40">
    <property type="entry name" value="Molybdopterin biosynthesis MoaE subunit"/>
    <property type="match status" value="1"/>
</dbReference>
<dbReference type="UniPathway" id="UPA00344"/>
<dbReference type="Pfam" id="PF02391">
    <property type="entry name" value="MoaE"/>
    <property type="match status" value="1"/>
</dbReference>
<dbReference type="OrthoDB" id="5531344at2759"/>
<evidence type="ECO:0000256" key="4">
    <source>
        <dbReference type="HAMAP-Rule" id="MF_03052"/>
    </source>
</evidence>
<comment type="similarity">
    <text evidence="4">Belongs to the MoaE family. MOCS2B subfamily.</text>
</comment>
<keyword evidence="1 4" id="KW-0963">Cytoplasm</keyword>
<dbReference type="GO" id="GO:0030366">
    <property type="term" value="F:molybdopterin synthase activity"/>
    <property type="evidence" value="ECO:0007669"/>
    <property type="project" value="UniProtKB-UniRule"/>
</dbReference>
<dbReference type="SUPFAM" id="SSF54690">
    <property type="entry name" value="Molybdopterin synthase subunit MoaE"/>
    <property type="match status" value="1"/>
</dbReference>
<dbReference type="CDD" id="cd00756">
    <property type="entry name" value="MoaE"/>
    <property type="match status" value="1"/>
</dbReference>
<keyword evidence="2 4" id="KW-0808">Transferase</keyword>
<evidence type="ECO:0000313" key="5">
    <source>
        <dbReference type="EMBL" id="OCK73856.1"/>
    </source>
</evidence>